<name>A0ABQ3TXQ5_STRHY</name>
<evidence type="ECO:0000313" key="3">
    <source>
        <dbReference type="Proteomes" id="UP001054854"/>
    </source>
</evidence>
<reference evidence="2" key="1">
    <citation type="submission" date="2024-05" db="EMBL/GenBank/DDBJ databases">
        <title>Whole genome shotgun sequence of Streptomyces hygroscopicus NBRC 113678.</title>
        <authorList>
            <person name="Komaki H."/>
            <person name="Tamura T."/>
        </authorList>
    </citation>
    <scope>NUCLEOTIDE SEQUENCE</scope>
    <source>
        <strain evidence="2">N11-34</strain>
    </source>
</reference>
<proteinExistence type="predicted"/>
<accession>A0ABQ3TXQ5</accession>
<keyword evidence="3" id="KW-1185">Reference proteome</keyword>
<evidence type="ECO:0000256" key="1">
    <source>
        <dbReference type="SAM" id="MobiDB-lite"/>
    </source>
</evidence>
<evidence type="ECO:0000313" key="2">
    <source>
        <dbReference type="EMBL" id="GHJ28104.1"/>
    </source>
</evidence>
<dbReference type="EMBL" id="BNEK01000003">
    <property type="protein sequence ID" value="GHJ28104.1"/>
    <property type="molecule type" value="Genomic_DNA"/>
</dbReference>
<organism evidence="2 3">
    <name type="scientific">Streptomyces hygroscopicus</name>
    <dbReference type="NCBI Taxonomy" id="1912"/>
    <lineage>
        <taxon>Bacteria</taxon>
        <taxon>Bacillati</taxon>
        <taxon>Actinomycetota</taxon>
        <taxon>Actinomycetes</taxon>
        <taxon>Kitasatosporales</taxon>
        <taxon>Streptomycetaceae</taxon>
        <taxon>Streptomyces</taxon>
        <taxon>Streptomyces violaceusniger group</taxon>
    </lineage>
</organism>
<gene>
    <name evidence="2" type="ORF">TPA0910_25370</name>
</gene>
<protein>
    <submittedName>
        <fullName evidence="2">Uncharacterized protein</fullName>
    </submittedName>
</protein>
<dbReference type="Proteomes" id="UP001054854">
    <property type="component" value="Unassembled WGS sequence"/>
</dbReference>
<sequence>MVPPGGGERPAPDGGESSEGAALTYGAERWLPRVLAAVVRVAGRLAAWGRGVRVRHGVAVIRVLTDDDML</sequence>
<comment type="caution">
    <text evidence="2">The sequence shown here is derived from an EMBL/GenBank/DDBJ whole genome shotgun (WGS) entry which is preliminary data.</text>
</comment>
<feature type="region of interest" description="Disordered" evidence="1">
    <location>
        <begin position="1"/>
        <end position="20"/>
    </location>
</feature>